<name>A0ABV7C9B2_9VIBR</name>
<dbReference type="PANTHER" id="PTHR11575:SF24">
    <property type="entry name" value="5'-NUCLEOTIDASE"/>
    <property type="match status" value="1"/>
</dbReference>
<gene>
    <name evidence="2" type="ORF">ACFODT_03735</name>
</gene>
<dbReference type="InterPro" id="IPR006179">
    <property type="entry name" value="5_nucleotidase/apyrase"/>
</dbReference>
<organism evidence="2 3">
    <name type="scientific">Vibrio zhugei</name>
    <dbReference type="NCBI Taxonomy" id="2479546"/>
    <lineage>
        <taxon>Bacteria</taxon>
        <taxon>Pseudomonadati</taxon>
        <taxon>Pseudomonadota</taxon>
        <taxon>Gammaproteobacteria</taxon>
        <taxon>Vibrionales</taxon>
        <taxon>Vibrionaceae</taxon>
        <taxon>Vibrio</taxon>
    </lineage>
</organism>
<protein>
    <submittedName>
        <fullName evidence="2">Bifunctional metallophosphatase/5'-nucleotidase</fullName>
    </submittedName>
</protein>
<reference evidence="3" key="1">
    <citation type="journal article" date="2019" name="Int. J. Syst. Evol. Microbiol.">
        <title>The Global Catalogue of Microorganisms (GCM) 10K type strain sequencing project: providing services to taxonomists for standard genome sequencing and annotation.</title>
        <authorList>
            <consortium name="The Broad Institute Genomics Platform"/>
            <consortium name="The Broad Institute Genome Sequencing Center for Infectious Disease"/>
            <person name="Wu L."/>
            <person name="Ma J."/>
        </authorList>
    </citation>
    <scope>NUCLEOTIDE SEQUENCE [LARGE SCALE GENOMIC DNA]</scope>
    <source>
        <strain evidence="3">KCTC 62784</strain>
    </source>
</reference>
<proteinExistence type="predicted"/>
<dbReference type="PANTHER" id="PTHR11575">
    <property type="entry name" value="5'-NUCLEOTIDASE-RELATED"/>
    <property type="match status" value="1"/>
</dbReference>
<dbReference type="InterPro" id="IPR029052">
    <property type="entry name" value="Metallo-depent_PP-like"/>
</dbReference>
<dbReference type="InterPro" id="IPR008334">
    <property type="entry name" value="5'-Nucleotdase_C"/>
</dbReference>
<evidence type="ECO:0000313" key="2">
    <source>
        <dbReference type="EMBL" id="MFC3022940.1"/>
    </source>
</evidence>
<dbReference type="SUPFAM" id="SSF55816">
    <property type="entry name" value="5'-nucleotidase (syn. UDP-sugar hydrolase), C-terminal domain"/>
    <property type="match status" value="1"/>
</dbReference>
<evidence type="ECO:0000259" key="1">
    <source>
        <dbReference type="Pfam" id="PF02872"/>
    </source>
</evidence>
<sequence>MLGLPKFFSIMCLLFSLPVNAGLQHLSIVYTGYLPHLQASSGSYAQLGTLLKQQRQHHSTLFLFGGASLAPSLMSSLDRGAHIIDILNNLQPDAMAISGRELIYSIDELSLRAHEAAFPMILSNATDTLTGNHIDDIDAQLIINKQGMNIGLLSVMDYHSIMGYKLSRLHIDDSMAHIAMQAKKLRQQGADFVILMASHGVQYTQALLEQSIINLALRSNPYLDAPSTAQVYAKNNHEIYLKKHGSAAVITLSWPTGTHTITDFTTQFIPLSSLPEEPRIKQYTNIYTQRFSTLFDHKITVLTTPIDLHYSVLRTTENAFGNLVADAMRIESNADIAIINSGAIRSNAYFPAGHTLTNGDVMAALPFRDKIKVLKVTGQQIKDSLEVGVSVISPSSGSFPQVSGMHFHVDQSKPPGARIEDLTINNHPIEKNKEYTLATTTFLYHGGDGYRPLLSALEIGFSQQVTPLISDIVISHLNGKPTLSVKRDLRIVLSNGEHHD</sequence>
<comment type="caution">
    <text evidence="2">The sequence shown here is derived from an EMBL/GenBank/DDBJ whole genome shotgun (WGS) entry which is preliminary data.</text>
</comment>
<evidence type="ECO:0000313" key="3">
    <source>
        <dbReference type="Proteomes" id="UP001595384"/>
    </source>
</evidence>
<dbReference type="Gene3D" id="3.60.21.10">
    <property type="match status" value="1"/>
</dbReference>
<dbReference type="Pfam" id="PF02872">
    <property type="entry name" value="5_nucleotid_C"/>
    <property type="match status" value="1"/>
</dbReference>
<feature type="domain" description="5'-Nucleotidase C-terminal" evidence="1">
    <location>
        <begin position="309"/>
        <end position="451"/>
    </location>
</feature>
<dbReference type="Gene3D" id="3.90.780.10">
    <property type="entry name" value="5'-Nucleotidase, C-terminal domain"/>
    <property type="match status" value="1"/>
</dbReference>
<dbReference type="Proteomes" id="UP001595384">
    <property type="component" value="Unassembled WGS sequence"/>
</dbReference>
<accession>A0ABV7C9B2</accession>
<dbReference type="InterPro" id="IPR036907">
    <property type="entry name" value="5'-Nucleotdase_C_sf"/>
</dbReference>
<dbReference type="SUPFAM" id="SSF56300">
    <property type="entry name" value="Metallo-dependent phosphatases"/>
    <property type="match status" value="1"/>
</dbReference>
<dbReference type="EMBL" id="JBHRSE010000028">
    <property type="protein sequence ID" value="MFC3022940.1"/>
    <property type="molecule type" value="Genomic_DNA"/>
</dbReference>
<keyword evidence="3" id="KW-1185">Reference proteome</keyword>
<dbReference type="RefSeq" id="WP_123016615.1">
    <property type="nucleotide sequence ID" value="NZ_AP024911.1"/>
</dbReference>